<keyword evidence="2" id="KW-1185">Reference proteome</keyword>
<dbReference type="GO" id="GO:0006629">
    <property type="term" value="P:lipid metabolic process"/>
    <property type="evidence" value="ECO:0007669"/>
    <property type="project" value="InterPro"/>
</dbReference>
<reference evidence="1" key="1">
    <citation type="journal article" date="2020" name="Phytopathology">
        <title>Genome sequence of the chestnut blight fungus Cryphonectria parasitica EP155: A fundamental resource for an archetypical invasive plant pathogen.</title>
        <authorList>
            <person name="Crouch J.A."/>
            <person name="Dawe A."/>
            <person name="Aerts A."/>
            <person name="Barry K."/>
            <person name="Churchill A.C.L."/>
            <person name="Grimwood J."/>
            <person name="Hillman B."/>
            <person name="Milgroom M.G."/>
            <person name="Pangilinan J."/>
            <person name="Smith M."/>
            <person name="Salamov A."/>
            <person name="Schmutz J."/>
            <person name="Yadav J."/>
            <person name="Grigoriev I.V."/>
            <person name="Nuss D."/>
        </authorList>
    </citation>
    <scope>NUCLEOTIDE SEQUENCE</scope>
    <source>
        <strain evidence="1">EP155</strain>
    </source>
</reference>
<evidence type="ECO:0000313" key="1">
    <source>
        <dbReference type="EMBL" id="KAF3768036.1"/>
    </source>
</evidence>
<name>A0A9P5CS76_CRYP1</name>
<sequence>KWYSAPVTARLSETRGKAVLLRRYYGDPEVAPTERMGLDLEEWLDDNPDFTIETPTGVKVHLQDKWKYATRCELDDLVASKQTFVQKMMAKADGTGTGPDADDPDQTWYINFCSAVGDPVEHGEVAEAKWIAVGAHSDMHFFGKWVEGMNVRTRDYLRSLGNGKKRLGVVNLDYPELPEDSDLVARLIETNF</sequence>
<dbReference type="GO" id="GO:0008081">
    <property type="term" value="F:phosphoric diester hydrolase activity"/>
    <property type="evidence" value="ECO:0007669"/>
    <property type="project" value="InterPro"/>
</dbReference>
<dbReference type="GeneID" id="63836688"/>
<dbReference type="EMBL" id="MU032346">
    <property type="protein sequence ID" value="KAF3768036.1"/>
    <property type="molecule type" value="Genomic_DNA"/>
</dbReference>
<dbReference type="Gene3D" id="3.20.20.190">
    <property type="entry name" value="Phosphatidylinositol (PI) phosphodiesterase"/>
    <property type="match status" value="1"/>
</dbReference>
<dbReference type="OrthoDB" id="1046782at2759"/>
<dbReference type="SUPFAM" id="SSF51695">
    <property type="entry name" value="PLC-like phosphodiesterases"/>
    <property type="match status" value="1"/>
</dbReference>
<evidence type="ECO:0000313" key="2">
    <source>
        <dbReference type="Proteomes" id="UP000803844"/>
    </source>
</evidence>
<organism evidence="1 2">
    <name type="scientific">Cryphonectria parasitica (strain ATCC 38755 / EP155)</name>
    <dbReference type="NCBI Taxonomy" id="660469"/>
    <lineage>
        <taxon>Eukaryota</taxon>
        <taxon>Fungi</taxon>
        <taxon>Dikarya</taxon>
        <taxon>Ascomycota</taxon>
        <taxon>Pezizomycotina</taxon>
        <taxon>Sordariomycetes</taxon>
        <taxon>Sordariomycetidae</taxon>
        <taxon>Diaporthales</taxon>
        <taxon>Cryphonectriaceae</taxon>
        <taxon>Cryphonectria-Endothia species complex</taxon>
        <taxon>Cryphonectria</taxon>
    </lineage>
</organism>
<dbReference type="RefSeq" id="XP_040778997.1">
    <property type="nucleotide sequence ID" value="XM_040919559.1"/>
</dbReference>
<dbReference type="InterPro" id="IPR017946">
    <property type="entry name" value="PLC-like_Pdiesterase_TIM-brl"/>
</dbReference>
<accession>A0A9P5CS76</accession>
<comment type="caution">
    <text evidence="1">The sequence shown here is derived from an EMBL/GenBank/DDBJ whole genome shotgun (WGS) entry which is preliminary data.</text>
</comment>
<feature type="non-terminal residue" evidence="1">
    <location>
        <position position="1"/>
    </location>
</feature>
<gene>
    <name evidence="1" type="ORF">M406DRAFT_321828</name>
</gene>
<dbReference type="Proteomes" id="UP000803844">
    <property type="component" value="Unassembled WGS sequence"/>
</dbReference>
<proteinExistence type="predicted"/>
<dbReference type="AlphaFoldDB" id="A0A9P5CS76"/>
<protein>
    <submittedName>
        <fullName evidence="1">Uncharacterized protein</fullName>
    </submittedName>
</protein>